<gene>
    <name evidence="2" type="ORF">DB31_0346</name>
</gene>
<feature type="domain" description="Methyltransferase type 11" evidence="1">
    <location>
        <begin position="148"/>
        <end position="201"/>
    </location>
</feature>
<protein>
    <submittedName>
        <fullName evidence="2">Methyltransferase</fullName>
    </submittedName>
</protein>
<keyword evidence="3" id="KW-1185">Reference proteome</keyword>
<proteinExistence type="predicted"/>
<reference evidence="2 3" key="1">
    <citation type="submission" date="2014-04" db="EMBL/GenBank/DDBJ databases">
        <title>Genome assembly of Hyalangium minutum DSM 14724.</title>
        <authorList>
            <person name="Sharma G."/>
            <person name="Subramanian S."/>
        </authorList>
    </citation>
    <scope>NUCLEOTIDE SEQUENCE [LARGE SCALE GENOMIC DNA]</scope>
    <source>
        <strain evidence="2 3">DSM 14724</strain>
    </source>
</reference>
<dbReference type="GO" id="GO:0032259">
    <property type="term" value="P:methylation"/>
    <property type="evidence" value="ECO:0007669"/>
    <property type="project" value="UniProtKB-KW"/>
</dbReference>
<dbReference type="GO" id="GO:0008757">
    <property type="term" value="F:S-adenosylmethionine-dependent methyltransferase activity"/>
    <property type="evidence" value="ECO:0007669"/>
    <property type="project" value="InterPro"/>
</dbReference>
<dbReference type="CDD" id="cd02440">
    <property type="entry name" value="AdoMet_MTases"/>
    <property type="match status" value="1"/>
</dbReference>
<dbReference type="AlphaFoldDB" id="A0A085WWM2"/>
<dbReference type="Gene3D" id="3.40.50.150">
    <property type="entry name" value="Vaccinia Virus protein VP39"/>
    <property type="match status" value="1"/>
</dbReference>
<dbReference type="OrthoDB" id="5320891at2"/>
<evidence type="ECO:0000259" key="1">
    <source>
        <dbReference type="Pfam" id="PF08241"/>
    </source>
</evidence>
<organism evidence="2 3">
    <name type="scientific">Hyalangium minutum</name>
    <dbReference type="NCBI Taxonomy" id="394096"/>
    <lineage>
        <taxon>Bacteria</taxon>
        <taxon>Pseudomonadati</taxon>
        <taxon>Myxococcota</taxon>
        <taxon>Myxococcia</taxon>
        <taxon>Myxococcales</taxon>
        <taxon>Cystobacterineae</taxon>
        <taxon>Archangiaceae</taxon>
        <taxon>Hyalangium</taxon>
    </lineage>
</organism>
<dbReference type="InterPro" id="IPR013216">
    <property type="entry name" value="Methyltransf_11"/>
</dbReference>
<dbReference type="EMBL" id="JMCB01000001">
    <property type="protein sequence ID" value="KFE72085.1"/>
    <property type="molecule type" value="Genomic_DNA"/>
</dbReference>
<evidence type="ECO:0000313" key="2">
    <source>
        <dbReference type="EMBL" id="KFE72085.1"/>
    </source>
</evidence>
<evidence type="ECO:0000313" key="3">
    <source>
        <dbReference type="Proteomes" id="UP000028725"/>
    </source>
</evidence>
<accession>A0A085WWM2</accession>
<dbReference type="RefSeq" id="WP_044181021.1">
    <property type="nucleotide sequence ID" value="NZ_JMCB01000001.1"/>
</dbReference>
<dbReference type="Pfam" id="PF08241">
    <property type="entry name" value="Methyltransf_11"/>
    <property type="match status" value="1"/>
</dbReference>
<keyword evidence="2" id="KW-0489">Methyltransferase</keyword>
<name>A0A085WWM2_9BACT</name>
<dbReference type="STRING" id="394096.DB31_0346"/>
<dbReference type="SUPFAM" id="SSF53335">
    <property type="entry name" value="S-adenosyl-L-methionine-dependent methyltransferases"/>
    <property type="match status" value="1"/>
</dbReference>
<keyword evidence="2" id="KW-0808">Transferase</keyword>
<comment type="caution">
    <text evidence="2">The sequence shown here is derived from an EMBL/GenBank/DDBJ whole genome shotgun (WGS) entry which is preliminary data.</text>
</comment>
<sequence>MVQAQPAQQQRYSYASSPLDLVGRVREAQHLYRMWQQGADERVHVTLASLRQCEERLQEHFGIKLEGLELLDIGPGQQLKYMRALSVTNQVTGINTDIVPQGFYLRDYVELLRHSPMLRTAKTVTRKLLGWDTRFEKTLAQCVGVRGFPRLPLFRMDATRMTFPKESFDLVCSWSAFEHIDRPRTALEEVARVLRPGGIAYLLIHLYTSHSGSHDPRTFTSEGMAPPYWPHLRPGHRNTVRPNCYVNGVRLDAWKRMFQETMPGVRFIHERQEELLPHLHELKAQGELSDYSDEELLTACLVGVWRKPHSR</sequence>
<dbReference type="Proteomes" id="UP000028725">
    <property type="component" value="Unassembled WGS sequence"/>
</dbReference>
<dbReference type="InterPro" id="IPR029063">
    <property type="entry name" value="SAM-dependent_MTases_sf"/>
</dbReference>